<dbReference type="InterPro" id="IPR036767">
    <property type="entry name" value="ApaG_sf"/>
</dbReference>
<dbReference type="InterPro" id="IPR007474">
    <property type="entry name" value="ApaG_domain"/>
</dbReference>
<dbReference type="PANTHER" id="PTHR47191:SF2">
    <property type="entry name" value="OS05G0170800 PROTEIN"/>
    <property type="match status" value="1"/>
</dbReference>
<dbReference type="InterPro" id="IPR050718">
    <property type="entry name" value="ApaG-like"/>
</dbReference>
<accession>A0A6N6M6B4</accession>
<dbReference type="OrthoDB" id="9795226at2"/>
<dbReference type="NCBIfam" id="NF003967">
    <property type="entry name" value="PRK05461.1"/>
    <property type="match status" value="1"/>
</dbReference>
<evidence type="ECO:0000259" key="1">
    <source>
        <dbReference type="PROSITE" id="PS51087"/>
    </source>
</evidence>
<reference evidence="2 3" key="1">
    <citation type="submission" date="2019-09" db="EMBL/GenBank/DDBJ databases">
        <title>Genomes of Cryomorphaceae.</title>
        <authorList>
            <person name="Bowman J.P."/>
        </authorList>
    </citation>
    <scope>NUCLEOTIDE SEQUENCE [LARGE SCALE GENOMIC DNA]</scope>
    <source>
        <strain evidence="2 3">KCTC 52047</strain>
    </source>
</reference>
<dbReference type="AlphaFoldDB" id="A0A6N6M6B4"/>
<dbReference type="EMBL" id="WACR01000003">
    <property type="protein sequence ID" value="KAB1065261.1"/>
    <property type="molecule type" value="Genomic_DNA"/>
</dbReference>
<dbReference type="Gene3D" id="2.60.40.1470">
    <property type="entry name" value="ApaG domain"/>
    <property type="match status" value="1"/>
</dbReference>
<name>A0A6N6M6B4_9FLAO</name>
<dbReference type="SUPFAM" id="SSF110069">
    <property type="entry name" value="ApaG-like"/>
    <property type="match status" value="1"/>
</dbReference>
<keyword evidence="3" id="KW-1185">Reference proteome</keyword>
<dbReference type="Proteomes" id="UP000435357">
    <property type="component" value="Unassembled WGS sequence"/>
</dbReference>
<comment type="caution">
    <text evidence="2">The sequence shown here is derived from an EMBL/GenBank/DDBJ whole genome shotgun (WGS) entry which is preliminary data.</text>
</comment>
<proteinExistence type="predicted"/>
<sequence length="128" mass="14661">MVRAETDGIIVSVRSGYKKEYSDPDRKFFIFAYRIRITNTTSSSIQLKSRYWNIMDSNGISRVVEGEGVVGKQPVLEPSESYEYESACDLSTEIGRMSGFYTMKRLKNGTEFYVTIPVINMEVPFKLN</sequence>
<dbReference type="PROSITE" id="PS51087">
    <property type="entry name" value="APAG"/>
    <property type="match status" value="1"/>
</dbReference>
<protein>
    <submittedName>
        <fullName evidence="2">Co2+/Mg2+ efflux protein ApaG</fullName>
    </submittedName>
</protein>
<dbReference type="PANTHER" id="PTHR47191">
    <property type="entry name" value="OS05G0170800 PROTEIN"/>
    <property type="match status" value="1"/>
</dbReference>
<feature type="domain" description="ApaG" evidence="1">
    <location>
        <begin position="3"/>
        <end position="128"/>
    </location>
</feature>
<evidence type="ECO:0000313" key="3">
    <source>
        <dbReference type="Proteomes" id="UP000435357"/>
    </source>
</evidence>
<dbReference type="Pfam" id="PF04379">
    <property type="entry name" value="DUF525"/>
    <property type="match status" value="1"/>
</dbReference>
<organism evidence="2 3">
    <name type="scientific">Salibacter halophilus</name>
    <dbReference type="NCBI Taxonomy" id="1803916"/>
    <lineage>
        <taxon>Bacteria</taxon>
        <taxon>Pseudomonadati</taxon>
        <taxon>Bacteroidota</taxon>
        <taxon>Flavobacteriia</taxon>
        <taxon>Flavobacteriales</taxon>
        <taxon>Salibacteraceae</taxon>
        <taxon>Salibacter</taxon>
    </lineage>
</organism>
<dbReference type="RefSeq" id="WP_151166971.1">
    <property type="nucleotide sequence ID" value="NZ_WACR01000003.1"/>
</dbReference>
<evidence type="ECO:0000313" key="2">
    <source>
        <dbReference type="EMBL" id="KAB1065261.1"/>
    </source>
</evidence>
<gene>
    <name evidence="2" type="primary">apaG</name>
    <name evidence="2" type="ORF">F3059_04720</name>
</gene>